<evidence type="ECO:0000313" key="3">
    <source>
        <dbReference type="Proteomes" id="UP000002506"/>
    </source>
</evidence>
<dbReference type="SUPFAM" id="SSF53474">
    <property type="entry name" value="alpha/beta-Hydrolases"/>
    <property type="match status" value="1"/>
</dbReference>
<dbReference type="Proteomes" id="UP000002506">
    <property type="component" value="Chromosome"/>
</dbReference>
<dbReference type="eggNOG" id="COG0412">
    <property type="taxonomic scope" value="Bacteria"/>
</dbReference>
<dbReference type="PANTHER" id="PTHR13136:SF11">
    <property type="entry name" value="TESTIS-EXPRESSED PROTEIN 30"/>
    <property type="match status" value="1"/>
</dbReference>
<dbReference type="AlphaFoldDB" id="D2BHK7"/>
<dbReference type="Pfam" id="PF01738">
    <property type="entry name" value="DLH"/>
    <property type="match status" value="1"/>
</dbReference>
<name>D2BHK7_DEHMV</name>
<dbReference type="InterPro" id="IPR002925">
    <property type="entry name" value="Dienelactn_hydro"/>
</dbReference>
<dbReference type="ESTHER" id="dehm1-q3z8f3">
    <property type="family name" value="DLH-S"/>
</dbReference>
<dbReference type="EMBL" id="CP001827">
    <property type="protein sequence ID" value="ACZ61807.1"/>
    <property type="molecule type" value="Genomic_DNA"/>
</dbReference>
<dbReference type="Gene3D" id="3.40.50.1820">
    <property type="entry name" value="alpha/beta hydrolase"/>
    <property type="match status" value="1"/>
</dbReference>
<feature type="domain" description="Dienelactone hydrolase" evidence="1">
    <location>
        <begin position="21"/>
        <end position="199"/>
    </location>
</feature>
<dbReference type="HOGENOM" id="CLU_082991_0_0_0"/>
<organism evidence="2 3">
    <name type="scientific">Dehalococcoides mccartyi (strain VS)</name>
    <dbReference type="NCBI Taxonomy" id="311424"/>
    <lineage>
        <taxon>Bacteria</taxon>
        <taxon>Bacillati</taxon>
        <taxon>Chloroflexota</taxon>
        <taxon>Dehalococcoidia</taxon>
        <taxon>Dehalococcoidales</taxon>
        <taxon>Dehalococcoidaceae</taxon>
        <taxon>Dehalococcoides</taxon>
    </lineage>
</organism>
<dbReference type="KEGG" id="dev:DhcVS_670"/>
<accession>D2BHK7</accession>
<dbReference type="InterPro" id="IPR029058">
    <property type="entry name" value="AB_hydrolase_fold"/>
</dbReference>
<dbReference type="PANTHER" id="PTHR13136">
    <property type="entry name" value="TESTIS DEVELOPMENT PROTEIN PRTD"/>
    <property type="match status" value="1"/>
</dbReference>
<proteinExistence type="predicted"/>
<protein>
    <recommendedName>
        <fullName evidence="1">Dienelactone hydrolase domain-containing protein</fullName>
    </recommendedName>
</protein>
<sequence>MQIYEKTINVVIGTTKLPGELAIPPEPIGLVIFVHGSGSNRQSPRNRQVAHQLNSYGLATFLFDLLTPQEDMVDILIANTRYNFRFLADRVIKVTEMLKTREETKNLPLGYFGASTGAAAALYASSLLPGQIKAVVSRGGRPDLARELLPMVESPTLFIVGENDSQVLKLNTQAQKQMRALNHLCILPGAGHLFEEPGALEKVAELAGGWFIEYMERTPKEER</sequence>
<dbReference type="InterPro" id="IPR026555">
    <property type="entry name" value="NSL3/Tex30"/>
</dbReference>
<evidence type="ECO:0000259" key="1">
    <source>
        <dbReference type="Pfam" id="PF01738"/>
    </source>
</evidence>
<gene>
    <name evidence="2" type="ordered locus">DhcVS_670</name>
</gene>
<dbReference type="GO" id="GO:0016787">
    <property type="term" value="F:hydrolase activity"/>
    <property type="evidence" value="ECO:0007669"/>
    <property type="project" value="InterPro"/>
</dbReference>
<dbReference type="RefSeq" id="WP_012881967.1">
    <property type="nucleotide sequence ID" value="NC_013552.1"/>
</dbReference>
<evidence type="ECO:0000313" key="2">
    <source>
        <dbReference type="EMBL" id="ACZ61807.1"/>
    </source>
</evidence>
<reference evidence="2 3" key="1">
    <citation type="journal article" date="2009" name="PLoS Genet.">
        <title>Localized plasticity in the streamlined genomes of vinyl chloride respiring Dehalococcoides.</title>
        <authorList>
            <person name="McMurdie P.J."/>
            <person name="Behrens S.F."/>
            <person name="Muller J.A."/>
            <person name="Goke J."/>
            <person name="Ritalahti K.M."/>
            <person name="Wagner R."/>
            <person name="Goltsman E."/>
            <person name="Lapidus A."/>
            <person name="Holmes S."/>
            <person name="Loffler F.E."/>
            <person name="Spormann A.M."/>
        </authorList>
    </citation>
    <scope>NUCLEOTIDE SEQUENCE [LARGE SCALE GENOMIC DNA]</scope>
    <source>
        <strain evidence="2 3">VS</strain>
    </source>
</reference>
<dbReference type="OrthoDB" id="9780269at2"/>